<dbReference type="EMBL" id="FWXV01000006">
    <property type="protein sequence ID" value="SMD20675.1"/>
    <property type="molecule type" value="Genomic_DNA"/>
</dbReference>
<evidence type="ECO:0000313" key="6">
    <source>
        <dbReference type="EMBL" id="SMD20675.1"/>
    </source>
</evidence>
<dbReference type="PANTHER" id="PTHR44688:SF16">
    <property type="entry name" value="DNA-BINDING TRANSCRIPTIONAL ACTIVATOR DEVR_DOSR"/>
    <property type="match status" value="1"/>
</dbReference>
<accession>A0A1Y5XWV1</accession>
<dbReference type="SMART" id="SM00421">
    <property type="entry name" value="HTH_LUXR"/>
    <property type="match status" value="1"/>
</dbReference>
<reference evidence="6 7" key="1">
    <citation type="submission" date="2017-04" db="EMBL/GenBank/DDBJ databases">
        <authorList>
            <person name="Afonso C.L."/>
            <person name="Miller P.J."/>
            <person name="Scott M.A."/>
            <person name="Spackman E."/>
            <person name="Goraichik I."/>
            <person name="Dimitrov K.M."/>
            <person name="Suarez D.L."/>
            <person name="Swayne D.E."/>
        </authorList>
    </citation>
    <scope>NUCLEOTIDE SEQUENCE [LARGE SCALE GENOMIC DNA]</scope>
    <source>
        <strain evidence="6 7">DSM 43828</strain>
    </source>
</reference>
<dbReference type="InterPro" id="IPR000792">
    <property type="entry name" value="Tscrpt_reg_LuxR_C"/>
</dbReference>
<dbReference type="PANTHER" id="PTHR44688">
    <property type="entry name" value="DNA-BINDING TRANSCRIPTIONAL ACTIVATOR DEVR_DOSR"/>
    <property type="match status" value="1"/>
</dbReference>
<keyword evidence="3" id="KW-0804">Transcription</keyword>
<evidence type="ECO:0000256" key="3">
    <source>
        <dbReference type="ARBA" id="ARBA00023163"/>
    </source>
</evidence>
<keyword evidence="7" id="KW-1185">Reference proteome</keyword>
<name>A0A1Y5XWV1_KIBAR</name>
<keyword evidence="2" id="KW-0238">DNA-binding</keyword>
<dbReference type="GO" id="GO:0003677">
    <property type="term" value="F:DNA binding"/>
    <property type="evidence" value="ECO:0007669"/>
    <property type="project" value="UniProtKB-KW"/>
</dbReference>
<protein>
    <submittedName>
        <fullName evidence="6">Regulatory protein, luxR family</fullName>
    </submittedName>
</protein>
<dbReference type="Pfam" id="PF00196">
    <property type="entry name" value="GerE"/>
    <property type="match status" value="1"/>
</dbReference>
<dbReference type="Gene3D" id="1.10.10.10">
    <property type="entry name" value="Winged helix-like DNA-binding domain superfamily/Winged helix DNA-binding domain"/>
    <property type="match status" value="1"/>
</dbReference>
<evidence type="ECO:0000313" key="7">
    <source>
        <dbReference type="Proteomes" id="UP000192674"/>
    </source>
</evidence>
<dbReference type="InterPro" id="IPR036388">
    <property type="entry name" value="WH-like_DNA-bd_sf"/>
</dbReference>
<dbReference type="PROSITE" id="PS50043">
    <property type="entry name" value="HTH_LUXR_2"/>
    <property type="match status" value="1"/>
</dbReference>
<dbReference type="InterPro" id="IPR016032">
    <property type="entry name" value="Sig_transdc_resp-reg_C-effctor"/>
</dbReference>
<organism evidence="6 7">
    <name type="scientific">Kibdelosporangium aridum</name>
    <dbReference type="NCBI Taxonomy" id="2030"/>
    <lineage>
        <taxon>Bacteria</taxon>
        <taxon>Bacillati</taxon>
        <taxon>Actinomycetota</taxon>
        <taxon>Actinomycetes</taxon>
        <taxon>Pseudonocardiales</taxon>
        <taxon>Pseudonocardiaceae</taxon>
        <taxon>Kibdelosporangium</taxon>
    </lineage>
</organism>
<evidence type="ECO:0000259" key="5">
    <source>
        <dbReference type="PROSITE" id="PS50043"/>
    </source>
</evidence>
<proteinExistence type="predicted"/>
<dbReference type="AlphaFoldDB" id="A0A1Y5XWV1"/>
<evidence type="ECO:0000256" key="4">
    <source>
        <dbReference type="SAM" id="MobiDB-lite"/>
    </source>
</evidence>
<evidence type="ECO:0000256" key="1">
    <source>
        <dbReference type="ARBA" id="ARBA00023015"/>
    </source>
</evidence>
<dbReference type="PRINTS" id="PR00038">
    <property type="entry name" value="HTHLUXR"/>
</dbReference>
<evidence type="ECO:0000256" key="2">
    <source>
        <dbReference type="ARBA" id="ARBA00023125"/>
    </source>
</evidence>
<keyword evidence="1" id="KW-0805">Transcription regulation</keyword>
<dbReference type="CDD" id="cd06170">
    <property type="entry name" value="LuxR_C_like"/>
    <property type="match status" value="1"/>
</dbReference>
<sequence length="138" mass="14575">MLLGAVQQLWVSTGGQAQLGSPNWAVPHEVCERQARHVLGDRAFDAAFARGAELGLEEAVGYALGEEPEPTTEAPAATGTAEGSLTRRERQVAELVAEGLTNKQIADRLVIAQRTAEGHVERVLAKLGSPIASRSSHG</sequence>
<feature type="compositionally biased region" description="Low complexity" evidence="4">
    <location>
        <begin position="71"/>
        <end position="83"/>
    </location>
</feature>
<dbReference type="Proteomes" id="UP000192674">
    <property type="component" value="Unassembled WGS sequence"/>
</dbReference>
<dbReference type="GO" id="GO:0006355">
    <property type="term" value="P:regulation of DNA-templated transcription"/>
    <property type="evidence" value="ECO:0007669"/>
    <property type="project" value="InterPro"/>
</dbReference>
<dbReference type="SUPFAM" id="SSF46894">
    <property type="entry name" value="C-terminal effector domain of the bipartite response regulators"/>
    <property type="match status" value="1"/>
</dbReference>
<feature type="region of interest" description="Disordered" evidence="4">
    <location>
        <begin position="64"/>
        <end position="88"/>
    </location>
</feature>
<gene>
    <name evidence="6" type="ORF">SAMN05661093_06535</name>
</gene>
<feature type="domain" description="HTH luxR-type" evidence="5">
    <location>
        <begin position="78"/>
        <end position="138"/>
    </location>
</feature>